<dbReference type="HOGENOM" id="CLU_2554020_0_0_9"/>
<dbReference type="EMBL" id="AGEY01000102">
    <property type="protein sequence ID" value="EHL97860.1"/>
    <property type="molecule type" value="Genomic_DNA"/>
</dbReference>
<comment type="caution">
    <text evidence="1">The sequence shown here is derived from an EMBL/GenBank/DDBJ whole genome shotgun (WGS) entry which is preliminary data.</text>
</comment>
<organism evidence="1 2">
    <name type="scientific">Lentilactobacillus parafarraginis F0439</name>
    <dbReference type="NCBI Taxonomy" id="797515"/>
    <lineage>
        <taxon>Bacteria</taxon>
        <taxon>Bacillati</taxon>
        <taxon>Bacillota</taxon>
        <taxon>Bacilli</taxon>
        <taxon>Lactobacillales</taxon>
        <taxon>Lactobacillaceae</taxon>
        <taxon>Lentilactobacillus</taxon>
    </lineage>
</organism>
<name>G9ZQ35_9LACO</name>
<dbReference type="PATRIC" id="fig|797515.3.peg.1695"/>
<reference evidence="1 2" key="1">
    <citation type="submission" date="2011-09" db="EMBL/GenBank/DDBJ databases">
        <authorList>
            <person name="Weinstock G."/>
            <person name="Sodergren E."/>
            <person name="Clifton S."/>
            <person name="Fulton L."/>
            <person name="Fulton B."/>
            <person name="Courtney L."/>
            <person name="Fronick C."/>
            <person name="Harrison M."/>
            <person name="Strong C."/>
            <person name="Farmer C."/>
            <person name="Delahaunty K."/>
            <person name="Markovic C."/>
            <person name="Hall O."/>
            <person name="Minx P."/>
            <person name="Tomlinson C."/>
            <person name="Mitreva M."/>
            <person name="Hou S."/>
            <person name="Chen J."/>
            <person name="Wollam A."/>
            <person name="Pepin K.H."/>
            <person name="Johnson M."/>
            <person name="Bhonagiri V."/>
            <person name="Zhang X."/>
            <person name="Suruliraj S."/>
            <person name="Warren W."/>
            <person name="Chinwalla A."/>
            <person name="Mardis E.R."/>
            <person name="Wilson R.K."/>
        </authorList>
    </citation>
    <scope>NUCLEOTIDE SEQUENCE [LARGE SCALE GENOMIC DNA]</scope>
    <source>
        <strain evidence="1 2">F0439</strain>
    </source>
</reference>
<dbReference type="RefSeq" id="WP_008213268.1">
    <property type="nucleotide sequence ID" value="NZ_JH414988.1"/>
</dbReference>
<gene>
    <name evidence="1" type="ORF">HMPREF9103_01840</name>
</gene>
<protein>
    <submittedName>
        <fullName evidence="1">Uncharacterized protein</fullName>
    </submittedName>
</protein>
<sequence>MLQISFDEVTSDQLANKFPKLSTTENFKEDLEQIAKTYNLTLYTAPDTQITANLATAAQHGSLPFEKAVFSGKHDKLGFVLY</sequence>
<evidence type="ECO:0000313" key="1">
    <source>
        <dbReference type="EMBL" id="EHL97860.1"/>
    </source>
</evidence>
<dbReference type="AlphaFoldDB" id="G9ZQ35"/>
<evidence type="ECO:0000313" key="2">
    <source>
        <dbReference type="Proteomes" id="UP000004625"/>
    </source>
</evidence>
<keyword evidence="2" id="KW-1185">Reference proteome</keyword>
<dbReference type="Proteomes" id="UP000004625">
    <property type="component" value="Unassembled WGS sequence"/>
</dbReference>
<accession>G9ZQ35</accession>
<proteinExistence type="predicted"/>